<dbReference type="Pfam" id="PF02338">
    <property type="entry name" value="OTU"/>
    <property type="match status" value="1"/>
</dbReference>
<dbReference type="InterPro" id="IPR038765">
    <property type="entry name" value="Papain-like_cys_pep_sf"/>
</dbReference>
<feature type="domain" description="MPN" evidence="4">
    <location>
        <begin position="232"/>
        <end position="375"/>
    </location>
</feature>
<dbReference type="GO" id="GO:0031625">
    <property type="term" value="F:ubiquitin protein ligase binding"/>
    <property type="evidence" value="ECO:0000318"/>
    <property type="project" value="GO_Central"/>
</dbReference>
<evidence type="ECO:0000256" key="3">
    <source>
        <dbReference type="SAM" id="MobiDB-lite"/>
    </source>
</evidence>
<comment type="similarity">
    <text evidence="1">Belongs to the NPL4 family.</text>
</comment>
<dbReference type="GO" id="GO:0006511">
    <property type="term" value="P:ubiquitin-dependent protein catabolic process"/>
    <property type="evidence" value="ECO:0000318"/>
    <property type="project" value="GO_Central"/>
</dbReference>
<evidence type="ECO:0000259" key="4">
    <source>
        <dbReference type="PROSITE" id="PS50249"/>
    </source>
</evidence>
<reference evidence="6 7" key="1">
    <citation type="journal article" date="2008" name="Nature">
        <title>The genome of the choanoflagellate Monosiga brevicollis and the origin of metazoans.</title>
        <authorList>
            <consortium name="JGI Sequencing"/>
            <person name="King N."/>
            <person name="Westbrook M.J."/>
            <person name="Young S.L."/>
            <person name="Kuo A."/>
            <person name="Abedin M."/>
            <person name="Chapman J."/>
            <person name="Fairclough S."/>
            <person name="Hellsten U."/>
            <person name="Isogai Y."/>
            <person name="Letunic I."/>
            <person name="Marr M."/>
            <person name="Pincus D."/>
            <person name="Putnam N."/>
            <person name="Rokas A."/>
            <person name="Wright K.J."/>
            <person name="Zuzow R."/>
            <person name="Dirks W."/>
            <person name="Good M."/>
            <person name="Goodstein D."/>
            <person name="Lemons D."/>
            <person name="Li W."/>
            <person name="Lyons J.B."/>
            <person name="Morris A."/>
            <person name="Nichols S."/>
            <person name="Richter D.J."/>
            <person name="Salamov A."/>
            <person name="Bork P."/>
            <person name="Lim W.A."/>
            <person name="Manning G."/>
            <person name="Miller W.T."/>
            <person name="McGinnis W."/>
            <person name="Shapiro H."/>
            <person name="Tjian R."/>
            <person name="Grigoriev I.V."/>
            <person name="Rokhsar D."/>
        </authorList>
    </citation>
    <scope>NUCLEOTIDE SEQUENCE [LARGE SCALE GENOMIC DNA]</scope>
    <source>
        <strain evidence="7">MX1 / ATCC 50154</strain>
    </source>
</reference>
<gene>
    <name evidence="6" type="ORF">MONBRDRAFT_30996</name>
</gene>
<dbReference type="GeneID" id="5887540"/>
<dbReference type="InParanoid" id="A9UQM7"/>
<dbReference type="Pfam" id="PF05021">
    <property type="entry name" value="NPL4"/>
    <property type="match status" value="1"/>
</dbReference>
<keyword evidence="7" id="KW-1185">Reference proteome</keyword>
<feature type="domain" description="OTU" evidence="5">
    <location>
        <begin position="731"/>
        <end position="874"/>
    </location>
</feature>
<dbReference type="InterPro" id="IPR029071">
    <property type="entry name" value="Ubiquitin-like_domsf"/>
</dbReference>
<dbReference type="PROSITE" id="PS50802">
    <property type="entry name" value="OTU"/>
    <property type="match status" value="1"/>
</dbReference>
<sequence length="932" mass="103215">MDVKCKPQSKHDSWTPVSQRITSTTIHPDMLMLRVQTPQGMKRIQVETSATIADLLSKVAQEVGVNESFQLVTEDQRSLLPTYGLDATLLDTNLRKVDKLRLVLESAKQGANEQGAEAVAPTLDEVDRHLFKEKGQVPRSLDSHMCHHGPGGQCIHCAPLEPFDPQVLQGRDPPIKFLSFHSFLRRLDSGADKGRLSKLEDLQCTLKPCKDHPPYPRGICSKCQPSAVTLQRQFETPDILNRFLEPYRKTGAQRVGYLYGRYAPYEQVPLGIQAVVAAIYEPPQVGTADGLELQDDEHQMLVEQMAAALGLQRVGWIFTDLEAEDLAAGTVKHKRYVTHEPDDDTTVLTAPEILTAAMFQQSYPNPVPLRYNDTGFHGSKFVTVVVSGDDTNMISPKAYQVSTQAMALTRDDILRPTDRADMMAVKPRTDEVYVPDIFYVEKDKYGNQIKTPANPVFPVEYLFVDMEAGAGTGQGTFVNNPSAPFPIEHREAIGEGQNMQALGRYFAAGGARDGNLLRDFHLLFFLATDSMCNELQDSLIPLAQAMATRDSAVVQQWADNNPHWQTIKMLASESAQEPSQPCSMDELESRHRREKKELQSQVMALKKSVPKGDKKKKKEVDAQISKLEGDLNDRQQAEIADFLLGGGSDAPADGTTPVEASTSREADPTTVVQDANDDGGKKSKAQRRREKKEQEERERAKRIQDGEAAPGTTRAEMEDAALAELLRPLSLCVLPVRPDGNCMFRAVTHAADQEDPQVLREHMASLMRENKADFQPFLTNEEGNVLDDGVYMCTHMPLAAVSLAGCLLECFLSPRQPILDEYASYCDAMAQPGKWGGHCELLALSRLLKRPIKVFQVPGQPQEIGDAKDGQSPILLRRWVGELTFCILATSVLPGPVLIEIEMSSVFVSPLSNRIIVFIPTRLALGEKNGAI</sequence>
<dbReference type="GO" id="GO:0043130">
    <property type="term" value="F:ubiquitin binding"/>
    <property type="evidence" value="ECO:0000318"/>
    <property type="project" value="GO_Central"/>
</dbReference>
<evidence type="ECO:0000259" key="5">
    <source>
        <dbReference type="PROSITE" id="PS50802"/>
    </source>
</evidence>
<dbReference type="InterPro" id="IPR024682">
    <property type="entry name" value="Npl4_Ub-like_dom"/>
</dbReference>
<feature type="compositionally biased region" description="Basic and acidic residues" evidence="3">
    <location>
        <begin position="587"/>
        <end position="598"/>
    </location>
</feature>
<evidence type="ECO:0000313" key="7">
    <source>
        <dbReference type="Proteomes" id="UP000001357"/>
    </source>
</evidence>
<accession>A9UQM7</accession>
<dbReference type="FunCoup" id="A9UQM7">
    <property type="interactions" value="1825"/>
</dbReference>
<protein>
    <recommendedName>
        <fullName evidence="2">Ubiquitin thioesterase OTU1</fullName>
    </recommendedName>
</protein>
<dbReference type="InterPro" id="IPR007716">
    <property type="entry name" value="NPL4_Zn-bd_put"/>
</dbReference>
<dbReference type="AlphaFoldDB" id="A9UQM7"/>
<dbReference type="RefSeq" id="XP_001742388.1">
    <property type="nucleotide sequence ID" value="XM_001742336.1"/>
</dbReference>
<dbReference type="EMBL" id="CH991543">
    <property type="protein sequence ID" value="EDQ92626.1"/>
    <property type="molecule type" value="Genomic_DNA"/>
</dbReference>
<dbReference type="Gene3D" id="3.90.70.80">
    <property type="match status" value="1"/>
</dbReference>
<dbReference type="SUPFAM" id="SSF54001">
    <property type="entry name" value="Cysteine proteinases"/>
    <property type="match status" value="1"/>
</dbReference>
<feature type="region of interest" description="Disordered" evidence="3">
    <location>
        <begin position="644"/>
        <end position="713"/>
    </location>
</feature>
<dbReference type="PROSITE" id="PS50249">
    <property type="entry name" value="MPN"/>
    <property type="match status" value="1"/>
</dbReference>
<dbReference type="InterPro" id="IPR007717">
    <property type="entry name" value="NPL4_C"/>
</dbReference>
<dbReference type="Pfam" id="PF11543">
    <property type="entry name" value="UN_NPL4"/>
    <property type="match status" value="1"/>
</dbReference>
<feature type="compositionally biased region" description="Basic and acidic residues" evidence="3">
    <location>
        <begin position="691"/>
        <end position="705"/>
    </location>
</feature>
<evidence type="ECO:0000256" key="1">
    <source>
        <dbReference type="ARBA" id="ARBA00011025"/>
    </source>
</evidence>
<dbReference type="eggNOG" id="KOG2606">
    <property type="taxonomic scope" value="Eukaryota"/>
</dbReference>
<dbReference type="Gene3D" id="3.10.20.90">
    <property type="entry name" value="Phosphatidylinositol 3-kinase Catalytic Subunit, Chain A, domain 1"/>
    <property type="match status" value="1"/>
</dbReference>
<dbReference type="STRING" id="81824.A9UQM7"/>
<dbReference type="InterPro" id="IPR003323">
    <property type="entry name" value="OTU_dom"/>
</dbReference>
<dbReference type="CDD" id="cd08061">
    <property type="entry name" value="MPN_NPL4"/>
    <property type="match status" value="1"/>
</dbReference>
<dbReference type="InterPro" id="IPR037518">
    <property type="entry name" value="MPN"/>
</dbReference>
<dbReference type="eggNOG" id="KOG2834">
    <property type="taxonomic scope" value="Eukaryota"/>
</dbReference>
<dbReference type="CDD" id="cd22748">
    <property type="entry name" value="OTU_OTUD6-like"/>
    <property type="match status" value="1"/>
</dbReference>
<feature type="compositionally biased region" description="Polar residues" evidence="3">
    <location>
        <begin position="573"/>
        <end position="582"/>
    </location>
</feature>
<dbReference type="PANTHER" id="PTHR12710">
    <property type="entry name" value="NUCLEAR PROTEIN LOCALIZATION 4"/>
    <property type="match status" value="1"/>
</dbReference>
<evidence type="ECO:0000256" key="2">
    <source>
        <dbReference type="ARBA" id="ARBA00018935"/>
    </source>
</evidence>
<organism evidence="6 7">
    <name type="scientific">Monosiga brevicollis</name>
    <name type="common">Choanoflagellate</name>
    <dbReference type="NCBI Taxonomy" id="81824"/>
    <lineage>
        <taxon>Eukaryota</taxon>
        <taxon>Choanoflagellata</taxon>
        <taxon>Craspedida</taxon>
        <taxon>Salpingoecidae</taxon>
        <taxon>Monosiga</taxon>
    </lineage>
</organism>
<dbReference type="InterPro" id="IPR016563">
    <property type="entry name" value="Npl4"/>
</dbReference>
<dbReference type="Proteomes" id="UP000001357">
    <property type="component" value="Unassembled WGS sequence"/>
</dbReference>
<feature type="region of interest" description="Disordered" evidence="3">
    <location>
        <begin position="572"/>
        <end position="601"/>
    </location>
</feature>
<dbReference type="GO" id="GO:0005634">
    <property type="term" value="C:nucleus"/>
    <property type="evidence" value="ECO:0000318"/>
    <property type="project" value="GO_Central"/>
</dbReference>
<dbReference type="Pfam" id="PF05020">
    <property type="entry name" value="zf-NPL4"/>
    <property type="match status" value="1"/>
</dbReference>
<name>A9UQM7_MONBE</name>
<dbReference type="SUPFAM" id="SSF54236">
    <property type="entry name" value="Ubiquitin-like"/>
    <property type="match status" value="1"/>
</dbReference>
<proteinExistence type="inferred from homology"/>
<dbReference type="KEGG" id="mbr:MONBRDRAFT_30996"/>
<dbReference type="PANTHER" id="PTHR12710:SF0">
    <property type="entry name" value="NUCLEAR PROTEIN LOCALIZATION PROTEIN 4 HOMOLOG"/>
    <property type="match status" value="1"/>
</dbReference>
<evidence type="ECO:0000313" key="6">
    <source>
        <dbReference type="EMBL" id="EDQ92626.1"/>
    </source>
</evidence>